<dbReference type="Pfam" id="PF25488">
    <property type="entry name" value="RNaseT2L_C"/>
    <property type="match status" value="1"/>
</dbReference>
<dbReference type="OrthoDB" id="4839828at2759"/>
<reference evidence="4" key="1">
    <citation type="journal article" date="2013" name="Genome Announc.">
        <title>Draft genome sequence of the grapevine dieback fungus Eutypa lata UCR-EL1.</title>
        <authorList>
            <person name="Blanco-Ulate B."/>
            <person name="Rolshausen P.E."/>
            <person name="Cantu D."/>
        </authorList>
    </citation>
    <scope>NUCLEOTIDE SEQUENCE [LARGE SCALE GENOMIC DNA]</scope>
    <source>
        <strain evidence="4">UCR-EL1</strain>
    </source>
</reference>
<keyword evidence="1" id="KW-0732">Signal</keyword>
<feature type="chain" id="PRO_5004085560" description="RNase T2-like C-terminal domain-containing protein" evidence="1">
    <location>
        <begin position="21"/>
        <end position="147"/>
    </location>
</feature>
<feature type="domain" description="RNase T2-like C-terminal" evidence="2">
    <location>
        <begin position="27"/>
        <end position="126"/>
    </location>
</feature>
<accession>M7TF60</accession>
<protein>
    <recommendedName>
        <fullName evidence="2">RNase T2-like C-terminal domain-containing protein</fullName>
    </recommendedName>
</protein>
<evidence type="ECO:0000313" key="3">
    <source>
        <dbReference type="EMBL" id="EMR65345.1"/>
    </source>
</evidence>
<organism evidence="3 4">
    <name type="scientific">Eutypa lata (strain UCR-EL1)</name>
    <name type="common">Grapevine dieback disease fungus</name>
    <name type="synonym">Eutypa armeniacae</name>
    <dbReference type="NCBI Taxonomy" id="1287681"/>
    <lineage>
        <taxon>Eukaryota</taxon>
        <taxon>Fungi</taxon>
        <taxon>Dikarya</taxon>
        <taxon>Ascomycota</taxon>
        <taxon>Pezizomycotina</taxon>
        <taxon>Sordariomycetes</taxon>
        <taxon>Xylariomycetidae</taxon>
        <taxon>Xylariales</taxon>
        <taxon>Diatrypaceae</taxon>
        <taxon>Eutypa</taxon>
    </lineage>
</organism>
<gene>
    <name evidence="3" type="ORF">UCREL1_7688</name>
</gene>
<keyword evidence="4" id="KW-1185">Reference proteome</keyword>
<name>M7TF60_EUTLA</name>
<evidence type="ECO:0000313" key="4">
    <source>
        <dbReference type="Proteomes" id="UP000012174"/>
    </source>
</evidence>
<dbReference type="InterPro" id="IPR057328">
    <property type="entry name" value="RNaseT2L_C"/>
</dbReference>
<feature type="signal peptide" evidence="1">
    <location>
        <begin position="1"/>
        <end position="20"/>
    </location>
</feature>
<dbReference type="KEGG" id="ela:UCREL1_7688"/>
<dbReference type="AlphaFoldDB" id="M7TF60"/>
<dbReference type="Proteomes" id="UP000012174">
    <property type="component" value="Unassembled WGS sequence"/>
</dbReference>
<proteinExistence type="predicted"/>
<dbReference type="EMBL" id="KB706887">
    <property type="protein sequence ID" value="EMR65345.1"/>
    <property type="molecule type" value="Genomic_DNA"/>
</dbReference>
<sequence>MQFKNAALFVSALLPAAIMASLPATLELLAFQNGQRIGCVNGYGKFITSELACYPFRAMAIEGSDNRNLWAVGYGTCSTESGTLECYEPEGEPSAFTLNGADLELVGTGTSFSANSKPDTDDRMGVEIIVGDGGSEDFFLQVHAVSG</sequence>
<dbReference type="HOGENOM" id="CLU_1796314_0_0_1"/>
<evidence type="ECO:0000256" key="1">
    <source>
        <dbReference type="SAM" id="SignalP"/>
    </source>
</evidence>
<evidence type="ECO:0000259" key="2">
    <source>
        <dbReference type="Pfam" id="PF25488"/>
    </source>
</evidence>